<proteinExistence type="predicted"/>
<dbReference type="InterPro" id="IPR036388">
    <property type="entry name" value="WH-like_DNA-bd_sf"/>
</dbReference>
<comment type="caution">
    <text evidence="1">The sequence shown here is derived from an EMBL/GenBank/DDBJ whole genome shotgun (WGS) entry which is preliminary data.</text>
</comment>
<name>A0A743CDE0_SALER</name>
<reference evidence="1" key="1">
    <citation type="journal article" date="2018" name="Genome Biol.">
        <title>SKESA: strategic k-mer extension for scrupulous assemblies.</title>
        <authorList>
            <person name="Souvorov A."/>
            <person name="Agarwala R."/>
            <person name="Lipman D.J."/>
        </authorList>
    </citation>
    <scope>NUCLEOTIDE SEQUENCE</scope>
    <source>
        <strain evidence="1">MA.AU5 KAK-SR</strain>
    </source>
</reference>
<dbReference type="EMBL" id="DAAUKB010000004">
    <property type="protein sequence ID" value="HAF1791840.1"/>
    <property type="molecule type" value="Genomic_DNA"/>
</dbReference>
<sequence length="184" mass="20491">MNVSKSELAALFGVSTRTITTWQSQGMPIAVSNENGGRDGGNRYCPRDVIDWYARREADLENEVLRKELDGLKALAETDLQPGSIDYERYRLTRAQADGQELKNAKESAEVVESAFCTFVLSRIAGEISSLLDTIPLAYQRRYPGQDARHAEFLRREIAKAMNKAADLGESLPDLLNEYISAST</sequence>
<dbReference type="SUPFAM" id="SSF46955">
    <property type="entry name" value="Putative DNA-binding domain"/>
    <property type="match status" value="1"/>
</dbReference>
<dbReference type="Gene3D" id="1.10.10.10">
    <property type="entry name" value="Winged helix-like DNA-binding domain superfamily/Winged helix DNA-binding domain"/>
    <property type="match status" value="1"/>
</dbReference>
<organism evidence="1">
    <name type="scientific">Salmonella enterica</name>
    <name type="common">Salmonella choleraesuis</name>
    <dbReference type="NCBI Taxonomy" id="28901"/>
    <lineage>
        <taxon>Bacteria</taxon>
        <taxon>Pseudomonadati</taxon>
        <taxon>Pseudomonadota</taxon>
        <taxon>Gammaproteobacteria</taxon>
        <taxon>Enterobacterales</taxon>
        <taxon>Enterobacteriaceae</taxon>
        <taxon>Salmonella</taxon>
    </lineage>
</organism>
<dbReference type="InterPro" id="IPR010906">
    <property type="entry name" value="Phage_lambda_Nu1_terminase-ssu"/>
</dbReference>
<reference evidence="1" key="2">
    <citation type="submission" date="2020-02" db="EMBL/GenBank/DDBJ databases">
        <authorList>
            <consortium name="NCBI Pathogen Detection Project"/>
        </authorList>
    </citation>
    <scope>NUCLEOTIDE SEQUENCE</scope>
    <source>
        <strain evidence="1">MA.AU5 KAK-SR</strain>
    </source>
</reference>
<accession>A0A743CDE0</accession>
<dbReference type="Pfam" id="PF07471">
    <property type="entry name" value="Phage_Nu1"/>
    <property type="match status" value="1"/>
</dbReference>
<dbReference type="AlphaFoldDB" id="A0A743CDE0"/>
<protein>
    <submittedName>
        <fullName evidence="1">Terminase small subunit</fullName>
    </submittedName>
</protein>
<gene>
    <name evidence="1" type="ORF">G9B33_002858</name>
</gene>
<dbReference type="InterPro" id="IPR009061">
    <property type="entry name" value="DNA-bd_dom_put_sf"/>
</dbReference>
<evidence type="ECO:0000313" key="1">
    <source>
        <dbReference type="EMBL" id="HAF1791840.1"/>
    </source>
</evidence>